<sequence length="141" mass="15204">MVHQPKVLPPIMEHAEGSHPRHQLELRGLTPPWVVDRVTVLLAASGPLSVHTEAHPLTHTLNWTHADRPQAPPAPTGDGVAARQGGCWDAIEQARWQGGAVSVKDGGWHRPRVGCRFARSVTVEGEGRFVTTLASRGLDSG</sequence>
<reference evidence="1" key="1">
    <citation type="submission" date="2021-01" db="EMBL/GenBank/DDBJ databases">
        <authorList>
            <person name="Eckstrom K.M.E."/>
        </authorList>
    </citation>
    <scope>NUCLEOTIDE SEQUENCE</scope>
    <source>
        <strain evidence="1">UVCC 0001</strain>
    </source>
</reference>
<dbReference type="AlphaFoldDB" id="A0AAD9MG33"/>
<dbReference type="EMBL" id="JASFZW010000012">
    <property type="protein sequence ID" value="KAK2075974.1"/>
    <property type="molecule type" value="Genomic_DNA"/>
</dbReference>
<keyword evidence="2" id="KW-1185">Reference proteome</keyword>
<dbReference type="Proteomes" id="UP001255856">
    <property type="component" value="Unassembled WGS sequence"/>
</dbReference>
<name>A0AAD9MG33_PROWI</name>
<protein>
    <submittedName>
        <fullName evidence="1">Uncharacterized protein</fullName>
    </submittedName>
</protein>
<proteinExistence type="predicted"/>
<accession>A0AAD9MG33</accession>
<gene>
    <name evidence="1" type="ORF">QBZ16_001310</name>
</gene>
<organism evidence="1 2">
    <name type="scientific">Prototheca wickerhamii</name>
    <dbReference type="NCBI Taxonomy" id="3111"/>
    <lineage>
        <taxon>Eukaryota</taxon>
        <taxon>Viridiplantae</taxon>
        <taxon>Chlorophyta</taxon>
        <taxon>core chlorophytes</taxon>
        <taxon>Trebouxiophyceae</taxon>
        <taxon>Chlorellales</taxon>
        <taxon>Chlorellaceae</taxon>
        <taxon>Prototheca</taxon>
    </lineage>
</organism>
<comment type="caution">
    <text evidence="1">The sequence shown here is derived from an EMBL/GenBank/DDBJ whole genome shotgun (WGS) entry which is preliminary data.</text>
</comment>
<evidence type="ECO:0000313" key="2">
    <source>
        <dbReference type="Proteomes" id="UP001255856"/>
    </source>
</evidence>
<evidence type="ECO:0000313" key="1">
    <source>
        <dbReference type="EMBL" id="KAK2075974.1"/>
    </source>
</evidence>